<evidence type="ECO:0000256" key="1">
    <source>
        <dbReference type="ARBA" id="ARBA00022490"/>
    </source>
</evidence>
<dbReference type="AlphaFoldDB" id="A0AA35X1C0"/>
<evidence type="ECO:0000313" key="10">
    <source>
        <dbReference type="EMBL" id="CAI8036296.1"/>
    </source>
</evidence>
<dbReference type="SUPFAM" id="SSF56796">
    <property type="entry name" value="Dehydroquinate synthase-like"/>
    <property type="match status" value="1"/>
</dbReference>
<dbReference type="PANTHER" id="PTHR43616">
    <property type="entry name" value="GLYCEROL DEHYDROGENASE"/>
    <property type="match status" value="1"/>
</dbReference>
<evidence type="ECO:0000256" key="9">
    <source>
        <dbReference type="ARBA" id="ARBA00023264"/>
    </source>
</evidence>
<evidence type="ECO:0000256" key="6">
    <source>
        <dbReference type="ARBA" id="ARBA00023027"/>
    </source>
</evidence>
<dbReference type="GO" id="GO:0008654">
    <property type="term" value="P:phospholipid biosynthetic process"/>
    <property type="evidence" value="ECO:0007669"/>
    <property type="project" value="UniProtKB-KW"/>
</dbReference>
<evidence type="ECO:0000313" key="11">
    <source>
        <dbReference type="Proteomes" id="UP001174909"/>
    </source>
</evidence>
<reference evidence="10" key="1">
    <citation type="submission" date="2023-03" db="EMBL/GenBank/DDBJ databases">
        <authorList>
            <person name="Steffen K."/>
            <person name="Cardenas P."/>
        </authorList>
    </citation>
    <scope>NUCLEOTIDE SEQUENCE</scope>
</reference>
<keyword evidence="9" id="KW-1208">Phospholipid metabolism</keyword>
<keyword evidence="11" id="KW-1185">Reference proteome</keyword>
<keyword evidence="5" id="KW-0560">Oxidoreductase</keyword>
<accession>A0AA35X1C0</accession>
<keyword evidence="4" id="KW-0521">NADP</keyword>
<dbReference type="Pfam" id="PF13685">
    <property type="entry name" value="Fe-ADH_2"/>
    <property type="match status" value="1"/>
</dbReference>
<organism evidence="10 11">
    <name type="scientific">Geodia barretti</name>
    <name type="common">Barrett's horny sponge</name>
    <dbReference type="NCBI Taxonomy" id="519541"/>
    <lineage>
        <taxon>Eukaryota</taxon>
        <taxon>Metazoa</taxon>
        <taxon>Porifera</taxon>
        <taxon>Demospongiae</taxon>
        <taxon>Heteroscleromorpha</taxon>
        <taxon>Tetractinellida</taxon>
        <taxon>Astrophorina</taxon>
        <taxon>Geodiidae</taxon>
        <taxon>Geodia</taxon>
    </lineage>
</organism>
<keyword evidence="8" id="KW-0594">Phospholipid biosynthesis</keyword>
<dbReference type="EMBL" id="CASHTH010002859">
    <property type="protein sequence ID" value="CAI8036296.1"/>
    <property type="molecule type" value="Genomic_DNA"/>
</dbReference>
<dbReference type="PANTHER" id="PTHR43616:SF5">
    <property type="entry name" value="GLYCEROL DEHYDROGENASE 1"/>
    <property type="match status" value="1"/>
</dbReference>
<evidence type="ECO:0000256" key="2">
    <source>
        <dbReference type="ARBA" id="ARBA00022516"/>
    </source>
</evidence>
<gene>
    <name evidence="10" type="ORF">GBAR_LOCUS20345</name>
</gene>
<dbReference type="GO" id="GO:0046872">
    <property type="term" value="F:metal ion binding"/>
    <property type="evidence" value="ECO:0007669"/>
    <property type="project" value="UniProtKB-KW"/>
</dbReference>
<comment type="caution">
    <text evidence="10">The sequence shown here is derived from an EMBL/GenBank/DDBJ whole genome shotgun (WGS) entry which is preliminary data.</text>
</comment>
<keyword evidence="2" id="KW-0444">Lipid biosynthesis</keyword>
<keyword evidence="1" id="KW-0963">Cytoplasm</keyword>
<sequence length="300" mass="32519">MIEAKLARDYDIRFGHGLLKSDSAKWGRYVVITTPSAWAATKDELDHEPAGIGINEWLDRTHLIEVSDSLPDDIDLVVGLGAGRALDHAKLVAHRKGKPLVQVPTVVSTGAIIHGFVADWDGRQIIGQLAVVNCEYVLVDYDVVLRAPERLNTAGLGDVLCGYAGLSEWRHNAELGKTDPVDASKTARSIALYDQIVTDFPASLDEGGELTPTSVKVIMSAVQARDDALVKDERAPGADHAFCFVVEIANDKYWIHGEMCALGAVIIAWRTQQNPETLTGGWIDAKFGGVLPMSKSPVRS</sequence>
<evidence type="ECO:0000256" key="8">
    <source>
        <dbReference type="ARBA" id="ARBA00023209"/>
    </source>
</evidence>
<evidence type="ECO:0000256" key="5">
    <source>
        <dbReference type="ARBA" id="ARBA00023002"/>
    </source>
</evidence>
<dbReference type="InterPro" id="IPR032837">
    <property type="entry name" value="G1PDH"/>
</dbReference>
<proteinExistence type="predicted"/>
<dbReference type="InterPro" id="IPR016205">
    <property type="entry name" value="Glycerol_DH"/>
</dbReference>
<keyword evidence="6" id="KW-0520">NAD</keyword>
<evidence type="ECO:0000256" key="7">
    <source>
        <dbReference type="ARBA" id="ARBA00023098"/>
    </source>
</evidence>
<evidence type="ECO:0000256" key="4">
    <source>
        <dbReference type="ARBA" id="ARBA00022857"/>
    </source>
</evidence>
<keyword evidence="7" id="KW-0443">Lipid metabolism</keyword>
<dbReference type="GO" id="GO:0016614">
    <property type="term" value="F:oxidoreductase activity, acting on CH-OH group of donors"/>
    <property type="evidence" value="ECO:0007669"/>
    <property type="project" value="InterPro"/>
</dbReference>
<dbReference type="Proteomes" id="UP001174909">
    <property type="component" value="Unassembled WGS sequence"/>
</dbReference>
<name>A0AA35X1C0_GEOBA</name>
<dbReference type="Gene3D" id="1.20.1090.10">
    <property type="entry name" value="Dehydroquinate synthase-like - alpha domain"/>
    <property type="match status" value="1"/>
</dbReference>
<protein>
    <submittedName>
        <fullName evidence="10">Glycerol-1-phosphate dehydrogenase [NAD(P)+]</fullName>
    </submittedName>
</protein>
<evidence type="ECO:0000256" key="3">
    <source>
        <dbReference type="ARBA" id="ARBA00022723"/>
    </source>
</evidence>
<keyword evidence="3" id="KW-0479">Metal-binding</keyword>
<dbReference type="Gene3D" id="3.40.50.1970">
    <property type="match status" value="1"/>
</dbReference>